<dbReference type="InterPro" id="IPR016047">
    <property type="entry name" value="M23ase_b-sheet_dom"/>
</dbReference>
<dbReference type="Pfam" id="PF01551">
    <property type="entry name" value="Peptidase_M23"/>
    <property type="match status" value="1"/>
</dbReference>
<sequence length="79" mass="8799">MVTANDGVVMVVGSLKGFGETIIIDHNSEFMTIYGSIKPESFLVKIGDYVKKDKKSLKWVRLNQPEINCILPCINKGNL</sequence>
<dbReference type="AlphaFoldDB" id="A0AAP3DG85"/>
<feature type="domain" description="M23ase beta-sheet core" evidence="1">
    <location>
        <begin position="3"/>
        <end position="54"/>
    </location>
</feature>
<gene>
    <name evidence="2" type="ORF">O0554_13450</name>
</gene>
<dbReference type="EMBL" id="JAPTNE010000016">
    <property type="protein sequence ID" value="MCZ0807904.1"/>
    <property type="molecule type" value="Genomic_DNA"/>
</dbReference>
<evidence type="ECO:0000313" key="3">
    <source>
        <dbReference type="Proteomes" id="UP001077662"/>
    </source>
</evidence>
<dbReference type="CDD" id="cd12797">
    <property type="entry name" value="M23_peptidase"/>
    <property type="match status" value="1"/>
</dbReference>
<dbReference type="SUPFAM" id="SSF51261">
    <property type="entry name" value="Duplicated hybrid motif"/>
    <property type="match status" value="1"/>
</dbReference>
<name>A0AAP3DG85_BRELA</name>
<reference evidence="2" key="1">
    <citation type="submission" date="2022-09" db="EMBL/GenBank/DDBJ databases">
        <title>Genome analysis and characterization of larvicidal activity of Brevibacillus strains.</title>
        <authorList>
            <person name="Patrusheva E.V."/>
            <person name="Izotova A.O."/>
            <person name="Toshchakov S.V."/>
            <person name="Sineoky S.P."/>
        </authorList>
    </citation>
    <scope>NUCLEOTIDE SEQUENCE</scope>
    <source>
        <strain evidence="2">VKPM_B-13247</strain>
    </source>
</reference>
<proteinExistence type="predicted"/>
<dbReference type="InterPro" id="IPR011055">
    <property type="entry name" value="Dup_hybrid_motif"/>
</dbReference>
<dbReference type="Proteomes" id="UP001077662">
    <property type="component" value="Unassembled WGS sequence"/>
</dbReference>
<comment type="caution">
    <text evidence="2">The sequence shown here is derived from an EMBL/GenBank/DDBJ whole genome shotgun (WGS) entry which is preliminary data.</text>
</comment>
<dbReference type="Gene3D" id="2.70.70.10">
    <property type="entry name" value="Glucose Permease (Domain IIA)"/>
    <property type="match status" value="1"/>
</dbReference>
<organism evidence="2 3">
    <name type="scientific">Brevibacillus laterosporus</name>
    <name type="common">Bacillus laterosporus</name>
    <dbReference type="NCBI Taxonomy" id="1465"/>
    <lineage>
        <taxon>Bacteria</taxon>
        <taxon>Bacillati</taxon>
        <taxon>Bacillota</taxon>
        <taxon>Bacilli</taxon>
        <taxon>Bacillales</taxon>
        <taxon>Paenibacillaceae</taxon>
        <taxon>Brevibacillus</taxon>
    </lineage>
</organism>
<accession>A0AAP3DG85</accession>
<evidence type="ECO:0000259" key="1">
    <source>
        <dbReference type="Pfam" id="PF01551"/>
    </source>
</evidence>
<evidence type="ECO:0000313" key="2">
    <source>
        <dbReference type="EMBL" id="MCZ0807904.1"/>
    </source>
</evidence>
<protein>
    <submittedName>
        <fullName evidence="2">M23 family metallopeptidase</fullName>
    </submittedName>
</protein>